<dbReference type="AlphaFoldDB" id="A0A8J4Y2G7"/>
<accession>A0A8J4Y2G7</accession>
<keyword evidence="4" id="KW-1185">Reference proteome</keyword>
<dbReference type="SUPFAM" id="SSF57625">
    <property type="entry name" value="Invertebrate chitin-binding proteins"/>
    <property type="match status" value="2"/>
</dbReference>
<gene>
    <name evidence="3" type="ORF">GWK47_012033</name>
</gene>
<evidence type="ECO:0000313" key="3">
    <source>
        <dbReference type="EMBL" id="KAG0715391.1"/>
    </source>
</evidence>
<dbReference type="OrthoDB" id="6020543at2759"/>
<dbReference type="InterPro" id="IPR002557">
    <property type="entry name" value="Chitin-bd_dom"/>
</dbReference>
<sequence length="221" mass="24515">MRRDPPTVLLLLFSLFVRDEGTEATFCGPDCEGKMEGDKVRDPSNCLQYYYCSDPEGNGHMVASDEPIICPDGSYFNAAPHVMDCDAIPVGTDYCVGLCNPCRLECSEPGILIADPMDCNAYKICLDEQPALHVSCPNEAPYFDYQANLCSDSPEYCYDLCDTCQTYCTSTGKVFDPQDCNGYYLCDPPILTHFSCPDEEVFNVETLVCEETSEKNCTSLC</sequence>
<evidence type="ECO:0000313" key="4">
    <source>
        <dbReference type="Proteomes" id="UP000770661"/>
    </source>
</evidence>
<feature type="domain" description="Chitin-binding type-2" evidence="2">
    <location>
        <begin position="28"/>
        <end position="97"/>
    </location>
</feature>
<dbReference type="EMBL" id="JACEEZ010019732">
    <property type="protein sequence ID" value="KAG0715391.1"/>
    <property type="molecule type" value="Genomic_DNA"/>
</dbReference>
<dbReference type="GO" id="GO:0005576">
    <property type="term" value="C:extracellular region"/>
    <property type="evidence" value="ECO:0007669"/>
    <property type="project" value="InterPro"/>
</dbReference>
<dbReference type="GO" id="GO:0008061">
    <property type="term" value="F:chitin binding"/>
    <property type="evidence" value="ECO:0007669"/>
    <property type="project" value="InterPro"/>
</dbReference>
<dbReference type="Pfam" id="PF01607">
    <property type="entry name" value="CBM_14"/>
    <property type="match status" value="2"/>
</dbReference>
<feature type="domain" description="Chitin-binding type-2" evidence="2">
    <location>
        <begin position="165"/>
        <end position="219"/>
    </location>
</feature>
<dbReference type="PROSITE" id="PS50940">
    <property type="entry name" value="CHIT_BIND_II"/>
    <property type="match status" value="3"/>
</dbReference>
<evidence type="ECO:0000259" key="2">
    <source>
        <dbReference type="PROSITE" id="PS50940"/>
    </source>
</evidence>
<organism evidence="3 4">
    <name type="scientific">Chionoecetes opilio</name>
    <name type="common">Atlantic snow crab</name>
    <name type="synonym">Cancer opilio</name>
    <dbReference type="NCBI Taxonomy" id="41210"/>
    <lineage>
        <taxon>Eukaryota</taxon>
        <taxon>Metazoa</taxon>
        <taxon>Ecdysozoa</taxon>
        <taxon>Arthropoda</taxon>
        <taxon>Crustacea</taxon>
        <taxon>Multicrustacea</taxon>
        <taxon>Malacostraca</taxon>
        <taxon>Eumalacostraca</taxon>
        <taxon>Eucarida</taxon>
        <taxon>Decapoda</taxon>
        <taxon>Pleocyemata</taxon>
        <taxon>Brachyura</taxon>
        <taxon>Eubrachyura</taxon>
        <taxon>Majoidea</taxon>
        <taxon>Majidae</taxon>
        <taxon>Chionoecetes</taxon>
    </lineage>
</organism>
<name>A0A8J4Y2G7_CHIOP</name>
<dbReference type="SMART" id="SM00494">
    <property type="entry name" value="ChtBD2"/>
    <property type="match status" value="3"/>
</dbReference>
<feature type="chain" id="PRO_5035153764" description="Chitin-binding type-2 domain-containing protein" evidence="1">
    <location>
        <begin position="25"/>
        <end position="221"/>
    </location>
</feature>
<dbReference type="Proteomes" id="UP000770661">
    <property type="component" value="Unassembled WGS sequence"/>
</dbReference>
<proteinExistence type="predicted"/>
<keyword evidence="1" id="KW-0732">Signal</keyword>
<protein>
    <recommendedName>
        <fullName evidence="2">Chitin-binding type-2 domain-containing protein</fullName>
    </recommendedName>
</protein>
<evidence type="ECO:0000256" key="1">
    <source>
        <dbReference type="SAM" id="SignalP"/>
    </source>
</evidence>
<dbReference type="InterPro" id="IPR036508">
    <property type="entry name" value="Chitin-bd_dom_sf"/>
</dbReference>
<feature type="domain" description="Chitin-binding type-2" evidence="2">
    <location>
        <begin position="103"/>
        <end position="159"/>
    </location>
</feature>
<feature type="signal peptide" evidence="1">
    <location>
        <begin position="1"/>
        <end position="24"/>
    </location>
</feature>
<comment type="caution">
    <text evidence="3">The sequence shown here is derived from an EMBL/GenBank/DDBJ whole genome shotgun (WGS) entry which is preliminary data.</text>
</comment>
<reference evidence="3" key="1">
    <citation type="submission" date="2020-07" db="EMBL/GenBank/DDBJ databases">
        <title>The High-quality genome of the commercially important snow crab, Chionoecetes opilio.</title>
        <authorList>
            <person name="Jeong J.-H."/>
            <person name="Ryu S."/>
        </authorList>
    </citation>
    <scope>NUCLEOTIDE SEQUENCE</scope>
    <source>
        <strain evidence="3">MADBK_172401_WGS</strain>
        <tissue evidence="3">Digestive gland</tissue>
    </source>
</reference>
<dbReference type="Gene3D" id="2.170.140.10">
    <property type="entry name" value="Chitin binding domain"/>
    <property type="match status" value="1"/>
</dbReference>